<evidence type="ECO:0000256" key="6">
    <source>
        <dbReference type="ARBA" id="ARBA00023136"/>
    </source>
</evidence>
<evidence type="ECO:0000256" key="1">
    <source>
        <dbReference type="ARBA" id="ARBA00004141"/>
    </source>
</evidence>
<evidence type="ECO:0000313" key="11">
    <source>
        <dbReference type="Proteomes" id="UP000469952"/>
    </source>
</evidence>
<evidence type="ECO:0000313" key="10">
    <source>
        <dbReference type="EMBL" id="MQR25906.1"/>
    </source>
</evidence>
<reference evidence="10 11" key="1">
    <citation type="submission" date="2019-10" db="EMBL/GenBank/DDBJ databases">
        <title>WGS of Leuconostoc mesenteroides.</title>
        <authorList>
            <person name="Melo Bolivar J."/>
            <person name="Marino-Ramirez L."/>
            <person name="Villamil Diaz L.M."/>
        </authorList>
    </citation>
    <scope>NUCLEOTIDE SEQUENCE [LARGE SCALE GENOMIC DNA]</scope>
    <source>
        <strain evidence="10 11">M11</strain>
    </source>
</reference>
<comment type="similarity">
    <text evidence="2">Belongs to the cation diffusion facilitator (CDF) transporter (TC 2.A.4) family.</text>
</comment>
<dbReference type="SUPFAM" id="SSF160240">
    <property type="entry name" value="Cation efflux protein cytoplasmic domain-like"/>
    <property type="match status" value="1"/>
</dbReference>
<keyword evidence="3" id="KW-0813">Transport</keyword>
<dbReference type="FunFam" id="1.20.1510.10:FF:000006">
    <property type="entry name" value="Divalent cation efflux transporter"/>
    <property type="match status" value="1"/>
</dbReference>
<dbReference type="Gene3D" id="3.30.70.1350">
    <property type="entry name" value="Cation efflux protein, cytoplasmic domain"/>
    <property type="match status" value="1"/>
</dbReference>
<dbReference type="Pfam" id="PF16916">
    <property type="entry name" value="ZT_dimer"/>
    <property type="match status" value="1"/>
</dbReference>
<keyword evidence="6 7" id="KW-0472">Membrane</keyword>
<sequence length="291" mass="32091">MLNKRYEQLKAAEGGAIISLTAYSLITIMKLLVGNIGHSEALIADGFNNSTDILASLTVLIGLHFSRRPPDKNHQYGHWKSENIASMITSIIMLIVALQVLFSAFRNILSGQIVAPSPLSAIVGIISAILLSFLYFHNQKLAKNVHSTALLAAAKDNLSDIFTSIATTLAILASSFHFSWLDATVAIIISLLILNMAVDIFKNSVFMLSDGFDQHTLDQYRLTVNRIPGVIAVKEIRSRSYSENIALDIVVTMNPQLTVAESHAITKLIEKKLFEAYQIFDVEIHVEPENK</sequence>
<name>A0A843YTP2_LEUME</name>
<dbReference type="GO" id="GO:0016020">
    <property type="term" value="C:membrane"/>
    <property type="evidence" value="ECO:0007669"/>
    <property type="project" value="UniProtKB-SubCell"/>
</dbReference>
<protein>
    <submittedName>
        <fullName evidence="10">Cation diffusion facilitator family transporter</fullName>
    </submittedName>
</protein>
<dbReference type="InterPro" id="IPR002524">
    <property type="entry name" value="Cation_efflux"/>
</dbReference>
<dbReference type="NCBIfam" id="TIGR01297">
    <property type="entry name" value="CDF"/>
    <property type="match status" value="1"/>
</dbReference>
<evidence type="ECO:0000256" key="3">
    <source>
        <dbReference type="ARBA" id="ARBA00022448"/>
    </source>
</evidence>
<dbReference type="Pfam" id="PF01545">
    <property type="entry name" value="Cation_efflux"/>
    <property type="match status" value="1"/>
</dbReference>
<gene>
    <name evidence="10" type="ORF">GFV13_01145</name>
</gene>
<dbReference type="InterPro" id="IPR050291">
    <property type="entry name" value="CDF_Transporter"/>
</dbReference>
<dbReference type="AlphaFoldDB" id="A0A843YTP2"/>
<dbReference type="Gene3D" id="1.20.1510.10">
    <property type="entry name" value="Cation efflux protein transmembrane domain"/>
    <property type="match status" value="1"/>
</dbReference>
<organism evidence="10 11">
    <name type="scientific">Leuconostoc mesenteroides</name>
    <dbReference type="NCBI Taxonomy" id="1245"/>
    <lineage>
        <taxon>Bacteria</taxon>
        <taxon>Bacillati</taxon>
        <taxon>Bacillota</taxon>
        <taxon>Bacilli</taxon>
        <taxon>Lactobacillales</taxon>
        <taxon>Lactobacillaceae</taxon>
        <taxon>Leuconostoc</taxon>
    </lineage>
</organism>
<dbReference type="PANTHER" id="PTHR43840">
    <property type="entry name" value="MITOCHONDRIAL METAL TRANSPORTER 1-RELATED"/>
    <property type="match status" value="1"/>
</dbReference>
<comment type="subcellular location">
    <subcellularLocation>
        <location evidence="1">Membrane</location>
        <topology evidence="1">Multi-pass membrane protein</topology>
    </subcellularLocation>
</comment>
<evidence type="ECO:0000256" key="2">
    <source>
        <dbReference type="ARBA" id="ARBA00008114"/>
    </source>
</evidence>
<evidence type="ECO:0000256" key="5">
    <source>
        <dbReference type="ARBA" id="ARBA00022989"/>
    </source>
</evidence>
<dbReference type="RefSeq" id="WP_059442065.1">
    <property type="nucleotide sequence ID" value="NZ_BCMP01000005.1"/>
</dbReference>
<dbReference type="InterPro" id="IPR036837">
    <property type="entry name" value="Cation_efflux_CTD_sf"/>
</dbReference>
<dbReference type="InterPro" id="IPR027469">
    <property type="entry name" value="Cation_efflux_TMD_sf"/>
</dbReference>
<dbReference type="EMBL" id="WIPA01000001">
    <property type="protein sequence ID" value="MQR25906.1"/>
    <property type="molecule type" value="Genomic_DNA"/>
</dbReference>
<evidence type="ECO:0000259" key="8">
    <source>
        <dbReference type="Pfam" id="PF01545"/>
    </source>
</evidence>
<comment type="caution">
    <text evidence="10">The sequence shown here is derived from an EMBL/GenBank/DDBJ whole genome shotgun (WGS) entry which is preliminary data.</text>
</comment>
<evidence type="ECO:0000256" key="7">
    <source>
        <dbReference type="SAM" id="Phobius"/>
    </source>
</evidence>
<dbReference type="GO" id="GO:0008324">
    <property type="term" value="F:monoatomic cation transmembrane transporter activity"/>
    <property type="evidence" value="ECO:0007669"/>
    <property type="project" value="InterPro"/>
</dbReference>
<evidence type="ECO:0000259" key="9">
    <source>
        <dbReference type="Pfam" id="PF16916"/>
    </source>
</evidence>
<feature type="domain" description="Cation efflux protein cytoplasmic" evidence="9">
    <location>
        <begin position="215"/>
        <end position="289"/>
    </location>
</feature>
<proteinExistence type="inferred from homology"/>
<dbReference type="SUPFAM" id="SSF161111">
    <property type="entry name" value="Cation efflux protein transmembrane domain-like"/>
    <property type="match status" value="1"/>
</dbReference>
<keyword evidence="4 7" id="KW-0812">Transmembrane</keyword>
<keyword evidence="5 7" id="KW-1133">Transmembrane helix</keyword>
<feature type="transmembrane region" description="Helical" evidence="7">
    <location>
        <begin position="12"/>
        <end position="34"/>
    </location>
</feature>
<dbReference type="InterPro" id="IPR027470">
    <property type="entry name" value="Cation_efflux_CTD"/>
</dbReference>
<dbReference type="InterPro" id="IPR058533">
    <property type="entry name" value="Cation_efflux_TM"/>
</dbReference>
<feature type="domain" description="Cation efflux protein transmembrane" evidence="8">
    <location>
        <begin position="17"/>
        <end position="208"/>
    </location>
</feature>
<feature type="transmembrane region" description="Helical" evidence="7">
    <location>
        <begin position="183"/>
        <end position="201"/>
    </location>
</feature>
<feature type="transmembrane region" description="Helical" evidence="7">
    <location>
        <begin position="84"/>
        <end position="105"/>
    </location>
</feature>
<feature type="transmembrane region" description="Helical" evidence="7">
    <location>
        <begin position="117"/>
        <end position="136"/>
    </location>
</feature>
<dbReference type="Proteomes" id="UP000469952">
    <property type="component" value="Unassembled WGS sequence"/>
</dbReference>
<dbReference type="PANTHER" id="PTHR43840:SF50">
    <property type="entry name" value="MANGANESE EFFLUX SYSTEM PROTEIN MNES"/>
    <property type="match status" value="1"/>
</dbReference>
<evidence type="ECO:0000256" key="4">
    <source>
        <dbReference type="ARBA" id="ARBA00022692"/>
    </source>
</evidence>
<accession>A0A843YTP2</accession>